<protein>
    <submittedName>
        <fullName evidence="1">Uncharacterized protein</fullName>
    </submittedName>
</protein>
<keyword evidence="2" id="KW-1185">Reference proteome</keyword>
<proteinExistence type="predicted"/>
<reference evidence="1" key="1">
    <citation type="submission" date="2023-03" db="EMBL/GenBank/DDBJ databases">
        <title>Chromosome-level genomes of two armyworms, Mythimna separata and Mythimna loreyi, provide insights into the biosynthesis and reception of sex pheromones.</title>
        <authorList>
            <person name="Zhao H."/>
        </authorList>
    </citation>
    <scope>NUCLEOTIDE SEQUENCE</scope>
    <source>
        <strain evidence="1">BeijingLab</strain>
    </source>
</reference>
<dbReference type="EMBL" id="CM056800">
    <property type="protein sequence ID" value="KAJ8709529.1"/>
    <property type="molecule type" value="Genomic_DNA"/>
</dbReference>
<evidence type="ECO:0000313" key="2">
    <source>
        <dbReference type="Proteomes" id="UP001231649"/>
    </source>
</evidence>
<name>A0ACC2Q6Z7_9NEOP</name>
<sequence length="322" mass="36318">MKLWLNCLLLLFCLNLTSSFSVEPPAFRCDYKYSSTAKGWFKHFDVPVTWFDARMRCALEGAVLASPTTLEIKAEMTRFINLTDNEEAIFELFTGIHATVIQGDYHTIEGTPLSAIPRTWAPNEPDNNDGKERCLTLNSIGHLADVSCDKLRPYVCYRSESTKRTINECGTIDPDYQLDVRTKKCYKFHKRAKTFPQAYLTCSAEGGHLAIVNSVTEAIVLKELFAKYPESSLEGMKWKHLAMIGFTDWADHTDWRTIHGQTLTEAGYDKIAAGNPETDGFNQYCGSILRTGVLNDMFCDKVAAFICEKSPDYNAACSLQNY</sequence>
<dbReference type="Proteomes" id="UP001231649">
    <property type="component" value="Chromosome 24"/>
</dbReference>
<comment type="caution">
    <text evidence="1">The sequence shown here is derived from an EMBL/GenBank/DDBJ whole genome shotgun (WGS) entry which is preliminary data.</text>
</comment>
<evidence type="ECO:0000313" key="1">
    <source>
        <dbReference type="EMBL" id="KAJ8709529.1"/>
    </source>
</evidence>
<organism evidence="1 2">
    <name type="scientific">Mythimna loreyi</name>
    <dbReference type="NCBI Taxonomy" id="667449"/>
    <lineage>
        <taxon>Eukaryota</taxon>
        <taxon>Metazoa</taxon>
        <taxon>Ecdysozoa</taxon>
        <taxon>Arthropoda</taxon>
        <taxon>Hexapoda</taxon>
        <taxon>Insecta</taxon>
        <taxon>Pterygota</taxon>
        <taxon>Neoptera</taxon>
        <taxon>Endopterygota</taxon>
        <taxon>Lepidoptera</taxon>
        <taxon>Glossata</taxon>
        <taxon>Ditrysia</taxon>
        <taxon>Noctuoidea</taxon>
        <taxon>Noctuidae</taxon>
        <taxon>Noctuinae</taxon>
        <taxon>Hadenini</taxon>
        <taxon>Mythimna</taxon>
    </lineage>
</organism>
<gene>
    <name evidence="1" type="ORF">PYW08_009533</name>
</gene>
<accession>A0ACC2Q6Z7</accession>